<keyword evidence="1" id="KW-0472">Membrane</keyword>
<keyword evidence="1" id="KW-0812">Transmembrane</keyword>
<feature type="transmembrane region" description="Helical" evidence="1">
    <location>
        <begin position="76"/>
        <end position="96"/>
    </location>
</feature>
<dbReference type="InterPro" id="IPR005325">
    <property type="entry name" value="DUF308_memb"/>
</dbReference>
<feature type="transmembrane region" description="Helical" evidence="1">
    <location>
        <begin position="21"/>
        <end position="39"/>
    </location>
</feature>
<proteinExistence type="predicted"/>
<feature type="transmembrane region" description="Helical" evidence="1">
    <location>
        <begin position="102"/>
        <end position="122"/>
    </location>
</feature>
<name>A0A6L7GQY5_9ACTN</name>
<feature type="transmembrane region" description="Helical" evidence="1">
    <location>
        <begin position="134"/>
        <end position="153"/>
    </location>
</feature>
<evidence type="ECO:0000313" key="2">
    <source>
        <dbReference type="EMBL" id="MXP21983.1"/>
    </source>
</evidence>
<dbReference type="InterPro" id="IPR052712">
    <property type="entry name" value="Acid_resist_chaperone_HdeD"/>
</dbReference>
<accession>A0A6L7GQY5</accession>
<keyword evidence="1" id="KW-1133">Transmembrane helix</keyword>
<dbReference type="RefSeq" id="WP_160902109.1">
    <property type="nucleotide sequence ID" value="NZ_CP102850.1"/>
</dbReference>
<feature type="transmembrane region" description="Helical" evidence="1">
    <location>
        <begin position="159"/>
        <end position="180"/>
    </location>
</feature>
<keyword evidence="3" id="KW-1185">Reference proteome</keyword>
<dbReference type="GO" id="GO:0005886">
    <property type="term" value="C:plasma membrane"/>
    <property type="evidence" value="ECO:0007669"/>
    <property type="project" value="TreeGrafter"/>
</dbReference>
<dbReference type="Pfam" id="PF03729">
    <property type="entry name" value="DUF308"/>
    <property type="match status" value="1"/>
</dbReference>
<dbReference type="PANTHER" id="PTHR34989">
    <property type="entry name" value="PROTEIN HDED"/>
    <property type="match status" value="1"/>
</dbReference>
<comment type="caution">
    <text evidence="2">The sequence shown here is derived from an EMBL/GenBank/DDBJ whole genome shotgun (WGS) entry which is preliminary data.</text>
</comment>
<gene>
    <name evidence="2" type="ORF">GIY30_11555</name>
</gene>
<dbReference type="Proteomes" id="UP000475545">
    <property type="component" value="Unassembled WGS sequence"/>
</dbReference>
<dbReference type="EMBL" id="WMBR01000002">
    <property type="protein sequence ID" value="MXP21983.1"/>
    <property type="molecule type" value="Genomic_DNA"/>
</dbReference>
<feature type="transmembrane region" description="Helical" evidence="1">
    <location>
        <begin position="45"/>
        <end position="64"/>
    </location>
</feature>
<organism evidence="2 3">
    <name type="scientific">Gordonia mangrovi</name>
    <dbReference type="NCBI Taxonomy" id="2665643"/>
    <lineage>
        <taxon>Bacteria</taxon>
        <taxon>Bacillati</taxon>
        <taxon>Actinomycetota</taxon>
        <taxon>Actinomycetes</taxon>
        <taxon>Mycobacteriales</taxon>
        <taxon>Gordoniaceae</taxon>
        <taxon>Gordonia</taxon>
    </lineage>
</organism>
<evidence type="ECO:0000256" key="1">
    <source>
        <dbReference type="SAM" id="Phobius"/>
    </source>
</evidence>
<evidence type="ECO:0000313" key="3">
    <source>
        <dbReference type="Proteomes" id="UP000475545"/>
    </source>
</evidence>
<dbReference type="PANTHER" id="PTHR34989:SF1">
    <property type="entry name" value="PROTEIN HDED"/>
    <property type="match status" value="1"/>
</dbReference>
<dbReference type="AlphaFoldDB" id="A0A6L7GQY5"/>
<protein>
    <submittedName>
        <fullName evidence="2">DUF308 domain-containing protein</fullName>
    </submittedName>
</protein>
<reference evidence="2 3" key="1">
    <citation type="submission" date="2019-11" db="EMBL/GenBank/DDBJ databases">
        <title>Gordonia sp. nov., a novel actinobacterium isolated from mangrove soil in Hainan.</title>
        <authorList>
            <person name="Huang X."/>
            <person name="Xie Y."/>
            <person name="Chu X."/>
            <person name="Xiao K."/>
        </authorList>
    </citation>
    <scope>NUCLEOTIDE SEQUENCE [LARGE SCALE GENOMIC DNA]</scope>
    <source>
        <strain evidence="2 3">HNM0687</strain>
    </source>
</reference>
<sequence>MTIADYARQIPNELVAAVRTTMIVTAIVGLVLGIIALVWPEATLLVIGVLFGISLIMAGLFRLYEATASTLLSGGWRFALGLIGVLILAAGIVAVFNPEKSLVFLAIFIGIGWIFQGIADLARASAGSQHVPRWLLVLSGVVSIIAGIVMMLIPGLALATFLIIAAIMLIVISVVTLLTLPKKIEEPGNLI</sequence>